<dbReference type="AlphaFoldDB" id="A0A7W7CB98"/>
<feature type="transmembrane region" description="Helical" evidence="7">
    <location>
        <begin position="335"/>
        <end position="355"/>
    </location>
</feature>
<feature type="transmembrane region" description="Helical" evidence="7">
    <location>
        <begin position="472"/>
        <end position="495"/>
    </location>
</feature>
<dbReference type="InterPro" id="IPR036259">
    <property type="entry name" value="MFS_trans_sf"/>
</dbReference>
<feature type="transmembrane region" description="Helical" evidence="7">
    <location>
        <begin position="233"/>
        <end position="249"/>
    </location>
</feature>
<dbReference type="GO" id="GO:0005886">
    <property type="term" value="C:plasma membrane"/>
    <property type="evidence" value="ECO:0007669"/>
    <property type="project" value="UniProtKB-SubCell"/>
</dbReference>
<feature type="transmembrane region" description="Helical" evidence="7">
    <location>
        <begin position="361"/>
        <end position="381"/>
    </location>
</feature>
<feature type="transmembrane region" description="Helical" evidence="7">
    <location>
        <begin position="52"/>
        <end position="70"/>
    </location>
</feature>
<evidence type="ECO:0000256" key="7">
    <source>
        <dbReference type="SAM" id="Phobius"/>
    </source>
</evidence>
<dbReference type="PROSITE" id="PS50850">
    <property type="entry name" value="MFS"/>
    <property type="match status" value="1"/>
</dbReference>
<evidence type="ECO:0000256" key="4">
    <source>
        <dbReference type="ARBA" id="ARBA00022692"/>
    </source>
</evidence>
<dbReference type="SUPFAM" id="SSF103473">
    <property type="entry name" value="MFS general substrate transporter"/>
    <property type="match status" value="1"/>
</dbReference>
<dbReference type="PRINTS" id="PR01036">
    <property type="entry name" value="TCRTETB"/>
</dbReference>
<feature type="transmembrane region" description="Helical" evidence="7">
    <location>
        <begin position="270"/>
        <end position="290"/>
    </location>
</feature>
<dbReference type="Proteomes" id="UP000533598">
    <property type="component" value="Unassembled WGS sequence"/>
</dbReference>
<dbReference type="Gene3D" id="1.20.1720.10">
    <property type="entry name" value="Multidrug resistance protein D"/>
    <property type="match status" value="2"/>
</dbReference>
<keyword evidence="3" id="KW-1003">Cell membrane</keyword>
<keyword evidence="5 7" id="KW-1133">Transmembrane helix</keyword>
<comment type="caution">
    <text evidence="9">The sequence shown here is derived from an EMBL/GenBank/DDBJ whole genome shotgun (WGS) entry which is preliminary data.</text>
</comment>
<sequence>MDTAPSAVVSRRRWAVLTVLSVSLLLVAVDATVLHTAVPSLAADLKPGPVGLLWIIDIYSLLAAPLLIAFGTLGDRYGRRRILMLGYVVFGIASIAAAMATTTGMLIAARAGLGIGGAMIMPATLSVLRHIFPDRKERQFAIGVWSAVAASGAALGPLLGGVLVEFFSWHAAFLINVPVMLITIPLALWLVPESADPEKGRWDILSAVLSALGVLGIAYGIKQAAHHGVLDPVALATGIGGVLMLVWFVRRQLSLAKPLLDMRMFRNATFSTAVACVVLVMSSLAGLGLTFSQYLQYVLQLGPLEAGVRLMPAMVAAIAGGLLAAPLLQRFSTSVVTAGGFAITAIALVPAGFWLDTSDHPWLLVPCLLGVGVGVSAAFTASSDALLASAPPAQAGAAAAVEETGYELGTGLGTAIVGSVMTAVYSTHLAAVPGVPGGVLDTARQSMSEADRAGRELGGPAGEALLAAARQAFVDGLTVTLVIAAVVLTLAAIVASRLLPRQVIKSVGHD</sequence>
<reference evidence="9 10" key="1">
    <citation type="submission" date="2020-08" db="EMBL/GenBank/DDBJ databases">
        <title>Sequencing the genomes of 1000 actinobacteria strains.</title>
        <authorList>
            <person name="Klenk H.-P."/>
        </authorList>
    </citation>
    <scope>NUCLEOTIDE SEQUENCE [LARGE SCALE GENOMIC DNA]</scope>
    <source>
        <strain evidence="9 10">DSM 44230</strain>
    </source>
</reference>
<evidence type="ECO:0000259" key="8">
    <source>
        <dbReference type="PROSITE" id="PS50850"/>
    </source>
</evidence>
<evidence type="ECO:0000256" key="2">
    <source>
        <dbReference type="ARBA" id="ARBA00022448"/>
    </source>
</evidence>
<evidence type="ECO:0000313" key="9">
    <source>
        <dbReference type="EMBL" id="MBB4677837.1"/>
    </source>
</evidence>
<evidence type="ECO:0000313" key="10">
    <source>
        <dbReference type="Proteomes" id="UP000533598"/>
    </source>
</evidence>
<protein>
    <submittedName>
        <fullName evidence="9">DHA2 family multidrug resistance protein-like MFS transporter</fullName>
    </submittedName>
</protein>
<dbReference type="InterPro" id="IPR020846">
    <property type="entry name" value="MFS_dom"/>
</dbReference>
<feature type="transmembrane region" description="Helical" evidence="7">
    <location>
        <begin position="140"/>
        <end position="163"/>
    </location>
</feature>
<name>A0A7W7CB98_9PSEU</name>
<feature type="transmembrane region" description="Helical" evidence="7">
    <location>
        <begin position="202"/>
        <end position="221"/>
    </location>
</feature>
<evidence type="ECO:0000256" key="3">
    <source>
        <dbReference type="ARBA" id="ARBA00022475"/>
    </source>
</evidence>
<comment type="subcellular location">
    <subcellularLocation>
        <location evidence="1">Cell membrane</location>
        <topology evidence="1">Multi-pass membrane protein</topology>
    </subcellularLocation>
</comment>
<keyword evidence="10" id="KW-1185">Reference proteome</keyword>
<dbReference type="Pfam" id="PF07690">
    <property type="entry name" value="MFS_1"/>
    <property type="match status" value="1"/>
</dbReference>
<dbReference type="EMBL" id="JACHMH010000001">
    <property type="protein sequence ID" value="MBB4677837.1"/>
    <property type="molecule type" value="Genomic_DNA"/>
</dbReference>
<feature type="transmembrane region" description="Helical" evidence="7">
    <location>
        <begin position="107"/>
        <end position="128"/>
    </location>
</feature>
<accession>A0A7W7CB98</accession>
<evidence type="ECO:0000256" key="6">
    <source>
        <dbReference type="ARBA" id="ARBA00023136"/>
    </source>
</evidence>
<keyword evidence="2" id="KW-0813">Transport</keyword>
<feature type="transmembrane region" description="Helical" evidence="7">
    <location>
        <begin position="169"/>
        <end position="190"/>
    </location>
</feature>
<dbReference type="PANTHER" id="PTHR42718:SF47">
    <property type="entry name" value="METHYL VIOLOGEN RESISTANCE PROTEIN SMVA"/>
    <property type="match status" value="1"/>
</dbReference>
<evidence type="ECO:0000256" key="5">
    <source>
        <dbReference type="ARBA" id="ARBA00022989"/>
    </source>
</evidence>
<dbReference type="CDD" id="cd17321">
    <property type="entry name" value="MFS_MMR_MDR_like"/>
    <property type="match status" value="1"/>
</dbReference>
<feature type="transmembrane region" description="Helical" evidence="7">
    <location>
        <begin position="310"/>
        <end position="328"/>
    </location>
</feature>
<keyword evidence="6 7" id="KW-0472">Membrane</keyword>
<dbReference type="InterPro" id="IPR011701">
    <property type="entry name" value="MFS"/>
</dbReference>
<dbReference type="RefSeq" id="WP_185003736.1">
    <property type="nucleotide sequence ID" value="NZ_BAAAUI010000002.1"/>
</dbReference>
<feature type="transmembrane region" description="Helical" evidence="7">
    <location>
        <begin position="82"/>
        <end position="101"/>
    </location>
</feature>
<feature type="domain" description="Major facilitator superfamily (MFS) profile" evidence="8">
    <location>
        <begin position="16"/>
        <end position="503"/>
    </location>
</feature>
<dbReference type="GO" id="GO:0022857">
    <property type="term" value="F:transmembrane transporter activity"/>
    <property type="evidence" value="ECO:0007669"/>
    <property type="project" value="InterPro"/>
</dbReference>
<evidence type="ECO:0000256" key="1">
    <source>
        <dbReference type="ARBA" id="ARBA00004651"/>
    </source>
</evidence>
<keyword evidence="4 7" id="KW-0812">Transmembrane</keyword>
<organism evidence="9 10">
    <name type="scientific">Crossiella cryophila</name>
    <dbReference type="NCBI Taxonomy" id="43355"/>
    <lineage>
        <taxon>Bacteria</taxon>
        <taxon>Bacillati</taxon>
        <taxon>Actinomycetota</taxon>
        <taxon>Actinomycetes</taxon>
        <taxon>Pseudonocardiales</taxon>
        <taxon>Pseudonocardiaceae</taxon>
        <taxon>Crossiella</taxon>
    </lineage>
</organism>
<dbReference type="PANTHER" id="PTHR42718">
    <property type="entry name" value="MAJOR FACILITATOR SUPERFAMILY MULTIDRUG TRANSPORTER MFSC"/>
    <property type="match status" value="1"/>
</dbReference>
<gene>
    <name evidence="9" type="ORF">HNR67_003955</name>
</gene>
<proteinExistence type="predicted"/>